<evidence type="ECO:0000313" key="1">
    <source>
        <dbReference type="EMBL" id="KAF7145360.1"/>
    </source>
</evidence>
<comment type="caution">
    <text evidence="1">The sequence shown here is derived from an EMBL/GenBank/DDBJ whole genome shotgun (WGS) entry which is preliminary data.</text>
</comment>
<accession>A0A834HC61</accession>
<protein>
    <submittedName>
        <fullName evidence="1">Uncharacterized protein</fullName>
    </submittedName>
</protein>
<evidence type="ECO:0000313" key="2">
    <source>
        <dbReference type="Proteomes" id="UP000626092"/>
    </source>
</evidence>
<dbReference type="AlphaFoldDB" id="A0A834HC61"/>
<reference evidence="1" key="1">
    <citation type="submission" date="2019-11" db="EMBL/GenBank/DDBJ databases">
        <authorList>
            <person name="Liu Y."/>
            <person name="Hou J."/>
            <person name="Li T.-Q."/>
            <person name="Guan C.-H."/>
            <person name="Wu X."/>
            <person name="Wu H.-Z."/>
            <person name="Ling F."/>
            <person name="Zhang R."/>
            <person name="Shi X.-G."/>
            <person name="Ren J.-P."/>
            <person name="Chen E.-F."/>
            <person name="Sun J.-M."/>
        </authorList>
    </citation>
    <scope>NUCLEOTIDE SEQUENCE</scope>
    <source>
        <strain evidence="1">Adult_tree_wgs_1</strain>
        <tissue evidence="1">Leaves</tissue>
    </source>
</reference>
<organism evidence="1 2">
    <name type="scientific">Rhododendron simsii</name>
    <name type="common">Sims's rhododendron</name>
    <dbReference type="NCBI Taxonomy" id="118357"/>
    <lineage>
        <taxon>Eukaryota</taxon>
        <taxon>Viridiplantae</taxon>
        <taxon>Streptophyta</taxon>
        <taxon>Embryophyta</taxon>
        <taxon>Tracheophyta</taxon>
        <taxon>Spermatophyta</taxon>
        <taxon>Magnoliopsida</taxon>
        <taxon>eudicotyledons</taxon>
        <taxon>Gunneridae</taxon>
        <taxon>Pentapetalae</taxon>
        <taxon>asterids</taxon>
        <taxon>Ericales</taxon>
        <taxon>Ericaceae</taxon>
        <taxon>Ericoideae</taxon>
        <taxon>Rhodoreae</taxon>
        <taxon>Rhododendron</taxon>
    </lineage>
</organism>
<dbReference type="EMBL" id="WJXA01000004">
    <property type="protein sequence ID" value="KAF7145360.1"/>
    <property type="molecule type" value="Genomic_DNA"/>
</dbReference>
<proteinExistence type="predicted"/>
<gene>
    <name evidence="1" type="ORF">RHSIM_Rhsim04G0145500</name>
</gene>
<name>A0A834HC61_RHOSS</name>
<keyword evidence="2" id="KW-1185">Reference proteome</keyword>
<dbReference type="Proteomes" id="UP000626092">
    <property type="component" value="Unassembled WGS sequence"/>
</dbReference>
<sequence>MESKQQTTSQTVWVHLWTLIEGRIRSTSEELEGGRSCCCVGFVIGGGLMPELLRLKGFGDGRRICWVEEIWVLGRVGEEDQRGLMPKEASDGRGRVPPTWMFWVESFMTDELRKAFGLCGYSEE</sequence>